<feature type="region of interest" description="Disordered" evidence="5">
    <location>
        <begin position="71"/>
        <end position="98"/>
    </location>
</feature>
<gene>
    <name evidence="7" type="ORF">GALMADRAFT_256547</name>
</gene>
<dbReference type="Proteomes" id="UP000027222">
    <property type="component" value="Unassembled WGS sequence"/>
</dbReference>
<reference evidence="8" key="1">
    <citation type="journal article" date="2014" name="Proc. Natl. Acad. Sci. U.S.A.">
        <title>Extensive sampling of basidiomycete genomes demonstrates inadequacy of the white-rot/brown-rot paradigm for wood decay fungi.</title>
        <authorList>
            <person name="Riley R."/>
            <person name="Salamov A.A."/>
            <person name="Brown D.W."/>
            <person name="Nagy L.G."/>
            <person name="Floudas D."/>
            <person name="Held B.W."/>
            <person name="Levasseur A."/>
            <person name="Lombard V."/>
            <person name="Morin E."/>
            <person name="Otillar R."/>
            <person name="Lindquist E.A."/>
            <person name="Sun H."/>
            <person name="LaButti K.M."/>
            <person name="Schmutz J."/>
            <person name="Jabbour D."/>
            <person name="Luo H."/>
            <person name="Baker S.E."/>
            <person name="Pisabarro A.G."/>
            <person name="Walton J.D."/>
            <person name="Blanchette R.A."/>
            <person name="Henrissat B."/>
            <person name="Martin F."/>
            <person name="Cullen D."/>
            <person name="Hibbett D.S."/>
            <person name="Grigoriev I.V."/>
        </authorList>
    </citation>
    <scope>NUCLEOTIDE SEQUENCE [LARGE SCALE GENOMIC DNA]</scope>
    <source>
        <strain evidence="8">CBS 339.88</strain>
    </source>
</reference>
<dbReference type="AlphaFoldDB" id="A0A067SCR3"/>
<dbReference type="OrthoDB" id="432970at2759"/>
<evidence type="ECO:0000256" key="2">
    <source>
        <dbReference type="ARBA" id="ARBA00022771"/>
    </source>
</evidence>
<dbReference type="GO" id="GO:0008270">
    <property type="term" value="F:zinc ion binding"/>
    <property type="evidence" value="ECO:0007669"/>
    <property type="project" value="UniProtKB-KW"/>
</dbReference>
<dbReference type="STRING" id="685588.A0A067SCR3"/>
<sequence length="339" mass="39061">MNPMEFVAPVYEENVLDLYDISLLLNYERASTEPRFRQTKLREVATTDDFKTVRLLTPIWQEATVPRTGLVFDRTRPPPKKRDEPDLPTNMLASPIPNNLKSLTPKELETYYWQARNHDGCFRTVTLFQHFIDLFPDFTRVRVRTVTKDKPRTYSTLASDRVIVEFQLFEPANMTMAMVLPDNQTHISGGQPIVDHAVLGFSAPAANVDTILDLASLQFGDVGRGVKGRSLFVVEPIEQYVSRLSKYANHHDFHQAKHSLRINDAPDSDWLREVAKKVKERWDNRINEHWCGHCGAPPLGEDLKRCAPCKQAYYCNSEHQLAAWPFHKHFCVDLNTKKQ</sequence>
<dbReference type="PROSITE" id="PS50865">
    <property type="entry name" value="ZF_MYND_2"/>
    <property type="match status" value="1"/>
</dbReference>
<dbReference type="SUPFAM" id="SSF144232">
    <property type="entry name" value="HIT/MYND zinc finger-like"/>
    <property type="match status" value="1"/>
</dbReference>
<evidence type="ECO:0000313" key="7">
    <source>
        <dbReference type="EMBL" id="KDR68725.1"/>
    </source>
</evidence>
<name>A0A067SCR3_GALM3</name>
<dbReference type="Gene3D" id="6.10.140.2220">
    <property type="match status" value="1"/>
</dbReference>
<feature type="domain" description="MYND-type" evidence="6">
    <location>
        <begin position="291"/>
        <end position="331"/>
    </location>
</feature>
<keyword evidence="1" id="KW-0479">Metal-binding</keyword>
<keyword evidence="2 4" id="KW-0863">Zinc-finger</keyword>
<protein>
    <recommendedName>
        <fullName evidence="6">MYND-type domain-containing protein</fullName>
    </recommendedName>
</protein>
<proteinExistence type="predicted"/>
<organism evidence="7 8">
    <name type="scientific">Galerina marginata (strain CBS 339.88)</name>
    <dbReference type="NCBI Taxonomy" id="685588"/>
    <lineage>
        <taxon>Eukaryota</taxon>
        <taxon>Fungi</taxon>
        <taxon>Dikarya</taxon>
        <taxon>Basidiomycota</taxon>
        <taxon>Agaricomycotina</taxon>
        <taxon>Agaricomycetes</taxon>
        <taxon>Agaricomycetidae</taxon>
        <taxon>Agaricales</taxon>
        <taxon>Agaricineae</taxon>
        <taxon>Strophariaceae</taxon>
        <taxon>Galerina</taxon>
    </lineage>
</organism>
<evidence type="ECO:0000256" key="1">
    <source>
        <dbReference type="ARBA" id="ARBA00022723"/>
    </source>
</evidence>
<evidence type="ECO:0000259" key="6">
    <source>
        <dbReference type="PROSITE" id="PS50865"/>
    </source>
</evidence>
<evidence type="ECO:0000256" key="3">
    <source>
        <dbReference type="ARBA" id="ARBA00022833"/>
    </source>
</evidence>
<accession>A0A067SCR3</accession>
<dbReference type="InterPro" id="IPR002893">
    <property type="entry name" value="Znf_MYND"/>
</dbReference>
<feature type="compositionally biased region" description="Basic and acidic residues" evidence="5">
    <location>
        <begin position="73"/>
        <end position="85"/>
    </location>
</feature>
<dbReference type="HOGENOM" id="CLU_855604_0_0_1"/>
<dbReference type="EMBL" id="KL142406">
    <property type="protein sequence ID" value="KDR68725.1"/>
    <property type="molecule type" value="Genomic_DNA"/>
</dbReference>
<dbReference type="Pfam" id="PF01753">
    <property type="entry name" value="zf-MYND"/>
    <property type="match status" value="1"/>
</dbReference>
<evidence type="ECO:0000256" key="4">
    <source>
        <dbReference type="PROSITE-ProRule" id="PRU00134"/>
    </source>
</evidence>
<keyword evidence="3" id="KW-0862">Zinc</keyword>
<evidence type="ECO:0000313" key="8">
    <source>
        <dbReference type="Proteomes" id="UP000027222"/>
    </source>
</evidence>
<keyword evidence="8" id="KW-1185">Reference proteome</keyword>
<evidence type="ECO:0000256" key="5">
    <source>
        <dbReference type="SAM" id="MobiDB-lite"/>
    </source>
</evidence>